<keyword evidence="6 7" id="KW-0472">Membrane</keyword>
<feature type="transmembrane region" description="Helical" evidence="7">
    <location>
        <begin position="263"/>
        <end position="285"/>
    </location>
</feature>
<evidence type="ECO:0000259" key="8">
    <source>
        <dbReference type="PROSITE" id="PS50928"/>
    </source>
</evidence>
<gene>
    <name evidence="9" type="ORF">QJS35_09170</name>
</gene>
<organism evidence="9 10">
    <name type="scientific">Cohnella silvisoli</name>
    <dbReference type="NCBI Taxonomy" id="2873699"/>
    <lineage>
        <taxon>Bacteria</taxon>
        <taxon>Bacillati</taxon>
        <taxon>Bacillota</taxon>
        <taxon>Bacilli</taxon>
        <taxon>Bacillales</taxon>
        <taxon>Paenibacillaceae</taxon>
        <taxon>Cohnella</taxon>
    </lineage>
</organism>
<sequence>MVRLMRQLQFQIFILPILIVYTLFSIYPLIKSFVLSFTNFDGYTKAYDFVGLKNYDLIFSDDAIVSGMSYTLIFAFFSTMLITALAIPLALILDQRFYTSKLHRAIFFFPSIPSGLLLAYIWGFILAPISSGVFNKVLKELFNLGPQPWLSDPLLAKLSTIVVAAWASTGWHAVLYLAFLQSIPKDYYEAAAIDGANRWQQIRHITIPLLAPAMTISVMLLLTGGLKVFEIPFALTRGGPGFETHTITQVIVLRGISETQYGLASAMSIVFFLIVLLIAYFQVTFMQKREERNR</sequence>
<keyword evidence="4 7" id="KW-0812">Transmembrane</keyword>
<evidence type="ECO:0000313" key="9">
    <source>
        <dbReference type="EMBL" id="MEQ4482563.1"/>
    </source>
</evidence>
<evidence type="ECO:0000256" key="1">
    <source>
        <dbReference type="ARBA" id="ARBA00004651"/>
    </source>
</evidence>
<name>A0ABV1KR61_9BACL</name>
<dbReference type="Gene3D" id="1.10.3720.10">
    <property type="entry name" value="MetI-like"/>
    <property type="match status" value="1"/>
</dbReference>
<keyword evidence="3" id="KW-1003">Cell membrane</keyword>
<dbReference type="InterPro" id="IPR035906">
    <property type="entry name" value="MetI-like_sf"/>
</dbReference>
<comment type="caution">
    <text evidence="9">The sequence shown here is derived from an EMBL/GenBank/DDBJ whole genome shotgun (WGS) entry which is preliminary data.</text>
</comment>
<dbReference type="PROSITE" id="PS50928">
    <property type="entry name" value="ABC_TM1"/>
    <property type="match status" value="1"/>
</dbReference>
<keyword evidence="10" id="KW-1185">Reference proteome</keyword>
<keyword evidence="2 7" id="KW-0813">Transport</keyword>
<dbReference type="CDD" id="cd06261">
    <property type="entry name" value="TM_PBP2"/>
    <property type="match status" value="1"/>
</dbReference>
<comment type="similarity">
    <text evidence="7">Belongs to the binding-protein-dependent transport system permease family.</text>
</comment>
<comment type="subcellular location">
    <subcellularLocation>
        <location evidence="1 7">Cell membrane</location>
        <topology evidence="1 7">Multi-pass membrane protein</topology>
    </subcellularLocation>
</comment>
<dbReference type="SUPFAM" id="SSF161098">
    <property type="entry name" value="MetI-like"/>
    <property type="match status" value="1"/>
</dbReference>
<reference evidence="9 10" key="1">
    <citation type="journal article" date="2023" name="Genome Announc.">
        <title>Pan-Genome Analyses of the Genus Cohnella and Proposal of the Novel Species Cohnella silvisoli sp. nov., Isolated from Forest Soil.</title>
        <authorList>
            <person name="Wang C."/>
            <person name="Mao L."/>
            <person name="Bao G."/>
            <person name="Zhu H."/>
        </authorList>
    </citation>
    <scope>NUCLEOTIDE SEQUENCE [LARGE SCALE GENOMIC DNA]</scope>
    <source>
        <strain evidence="9 10">NL03-T5-1</strain>
    </source>
</reference>
<evidence type="ECO:0000256" key="4">
    <source>
        <dbReference type="ARBA" id="ARBA00022692"/>
    </source>
</evidence>
<dbReference type="EMBL" id="JASKHM010000004">
    <property type="protein sequence ID" value="MEQ4482563.1"/>
    <property type="molecule type" value="Genomic_DNA"/>
</dbReference>
<feature type="domain" description="ABC transmembrane type-1" evidence="8">
    <location>
        <begin position="68"/>
        <end position="282"/>
    </location>
</feature>
<feature type="transmembrane region" description="Helical" evidence="7">
    <location>
        <begin position="154"/>
        <end position="179"/>
    </location>
</feature>
<feature type="transmembrane region" description="Helical" evidence="7">
    <location>
        <begin position="12"/>
        <end position="30"/>
    </location>
</feature>
<dbReference type="InterPro" id="IPR051393">
    <property type="entry name" value="ABC_transporter_permease"/>
</dbReference>
<dbReference type="PANTHER" id="PTHR30193:SF37">
    <property type="entry name" value="INNER MEMBRANE ABC TRANSPORTER PERMEASE PROTEIN YCJO"/>
    <property type="match status" value="1"/>
</dbReference>
<dbReference type="RefSeq" id="WP_232184699.1">
    <property type="nucleotide sequence ID" value="NZ_JAIOAP010000003.1"/>
</dbReference>
<evidence type="ECO:0000256" key="6">
    <source>
        <dbReference type="ARBA" id="ARBA00023136"/>
    </source>
</evidence>
<evidence type="ECO:0000256" key="2">
    <source>
        <dbReference type="ARBA" id="ARBA00022448"/>
    </source>
</evidence>
<evidence type="ECO:0000256" key="7">
    <source>
        <dbReference type="RuleBase" id="RU363032"/>
    </source>
</evidence>
<dbReference type="InterPro" id="IPR000515">
    <property type="entry name" value="MetI-like"/>
</dbReference>
<accession>A0ABV1KR61</accession>
<dbReference type="Proteomes" id="UP001493487">
    <property type="component" value="Unassembled WGS sequence"/>
</dbReference>
<dbReference type="PANTHER" id="PTHR30193">
    <property type="entry name" value="ABC TRANSPORTER PERMEASE PROTEIN"/>
    <property type="match status" value="1"/>
</dbReference>
<dbReference type="Pfam" id="PF00528">
    <property type="entry name" value="BPD_transp_1"/>
    <property type="match status" value="1"/>
</dbReference>
<evidence type="ECO:0000256" key="5">
    <source>
        <dbReference type="ARBA" id="ARBA00022989"/>
    </source>
</evidence>
<keyword evidence="5 7" id="KW-1133">Transmembrane helix</keyword>
<evidence type="ECO:0000313" key="10">
    <source>
        <dbReference type="Proteomes" id="UP001493487"/>
    </source>
</evidence>
<protein>
    <submittedName>
        <fullName evidence="9">Sugar ABC transporter permease</fullName>
    </submittedName>
</protein>
<evidence type="ECO:0000256" key="3">
    <source>
        <dbReference type="ARBA" id="ARBA00022475"/>
    </source>
</evidence>
<feature type="transmembrane region" description="Helical" evidence="7">
    <location>
        <begin position="70"/>
        <end position="93"/>
    </location>
</feature>
<proteinExistence type="inferred from homology"/>
<feature type="transmembrane region" description="Helical" evidence="7">
    <location>
        <begin position="105"/>
        <end position="134"/>
    </location>
</feature>
<feature type="transmembrane region" description="Helical" evidence="7">
    <location>
        <begin position="207"/>
        <end position="226"/>
    </location>
</feature>